<evidence type="ECO:0000313" key="1">
    <source>
        <dbReference type="EMBL" id="RGD77439.1"/>
    </source>
</evidence>
<dbReference type="Proteomes" id="UP000261032">
    <property type="component" value="Unassembled WGS sequence"/>
</dbReference>
<dbReference type="EMBL" id="QUSL01000056">
    <property type="protein sequence ID" value="RGD77439.1"/>
    <property type="molecule type" value="Genomic_DNA"/>
</dbReference>
<accession>A0A3E3E6R2</accession>
<dbReference type="AlphaFoldDB" id="A0A3E3E6R2"/>
<gene>
    <name evidence="1" type="ORF">DXB93_17945</name>
</gene>
<dbReference type="RefSeq" id="WP_117582623.1">
    <property type="nucleotide sequence ID" value="NZ_QUSL01000056.1"/>
</dbReference>
<comment type="caution">
    <text evidence="1">The sequence shown here is derived from an EMBL/GenBank/DDBJ whole genome shotgun (WGS) entry which is preliminary data.</text>
</comment>
<proteinExistence type="predicted"/>
<organism evidence="1 2">
    <name type="scientific">Thomasclavelia ramosa</name>
    <dbReference type="NCBI Taxonomy" id="1547"/>
    <lineage>
        <taxon>Bacteria</taxon>
        <taxon>Bacillati</taxon>
        <taxon>Bacillota</taxon>
        <taxon>Erysipelotrichia</taxon>
        <taxon>Erysipelotrichales</taxon>
        <taxon>Coprobacillaceae</taxon>
        <taxon>Thomasclavelia</taxon>
    </lineage>
</organism>
<protein>
    <submittedName>
        <fullName evidence="1">Uncharacterized protein</fullName>
    </submittedName>
</protein>
<name>A0A3E3E6R2_9FIRM</name>
<sequence>MEYLTGIHALNLSCQLDTCGDWHSKSINWNNPDIRESVNTVFGDYGIESNRSIRYLDSSKRYNVANHIRALLDMLVSGNYGYAQGMKEEYICNEQYTDQIFNQVLKLRDAGNWYHINEFMKREYKLEWIKFLEGQNG</sequence>
<reference evidence="1 2" key="1">
    <citation type="submission" date="2018-08" db="EMBL/GenBank/DDBJ databases">
        <title>A genome reference for cultivated species of the human gut microbiota.</title>
        <authorList>
            <person name="Zou Y."/>
            <person name="Xue W."/>
            <person name="Luo G."/>
        </authorList>
    </citation>
    <scope>NUCLEOTIDE SEQUENCE [LARGE SCALE GENOMIC DNA]</scope>
    <source>
        <strain evidence="1 2">OM06-4</strain>
    </source>
</reference>
<evidence type="ECO:0000313" key="2">
    <source>
        <dbReference type="Proteomes" id="UP000261032"/>
    </source>
</evidence>